<sequence>MLFISGQGHINRPEIPVYYGQRDIWVAILQCFVGFSFILLTLAIMLIHEAITSPAAKKNAKTSRFKQKECVEWHMREEIYNGLDNYRRERRWLMKQSSSSSMDSTTRKPQGIFPSKETKKTLWCITDEILNMFQCELSKQNIMVAATTAWTRFRRGLPIYAWPILAGAIIFVDWNHTREWKAAGRVSALQKEIIGTQ</sequence>
<reference evidence="2 3" key="1">
    <citation type="submission" date="2020-04" db="EMBL/GenBank/DDBJ databases">
        <authorList>
            <person name="Laetsch R D."/>
            <person name="Stevens L."/>
            <person name="Kumar S."/>
            <person name="Blaxter L. M."/>
        </authorList>
    </citation>
    <scope>NUCLEOTIDE SEQUENCE [LARGE SCALE GENOMIC DNA]</scope>
</reference>
<accession>A0A8S1FBH6</accession>
<evidence type="ECO:0000313" key="3">
    <source>
        <dbReference type="Proteomes" id="UP000494206"/>
    </source>
</evidence>
<evidence type="ECO:0000313" key="2">
    <source>
        <dbReference type="EMBL" id="CAB3408989.1"/>
    </source>
</evidence>
<keyword evidence="1" id="KW-0812">Transmembrane</keyword>
<comment type="caution">
    <text evidence="2">The sequence shown here is derived from an EMBL/GenBank/DDBJ whole genome shotgun (WGS) entry which is preliminary data.</text>
</comment>
<dbReference type="OrthoDB" id="5846344at2759"/>
<evidence type="ECO:0000256" key="1">
    <source>
        <dbReference type="SAM" id="Phobius"/>
    </source>
</evidence>
<organism evidence="2 3">
    <name type="scientific">Caenorhabditis bovis</name>
    <dbReference type="NCBI Taxonomy" id="2654633"/>
    <lineage>
        <taxon>Eukaryota</taxon>
        <taxon>Metazoa</taxon>
        <taxon>Ecdysozoa</taxon>
        <taxon>Nematoda</taxon>
        <taxon>Chromadorea</taxon>
        <taxon>Rhabditida</taxon>
        <taxon>Rhabditina</taxon>
        <taxon>Rhabditomorpha</taxon>
        <taxon>Rhabditoidea</taxon>
        <taxon>Rhabditidae</taxon>
        <taxon>Peloderinae</taxon>
        <taxon>Caenorhabditis</taxon>
    </lineage>
</organism>
<name>A0A8S1FBH6_9PELO</name>
<proteinExistence type="predicted"/>
<gene>
    <name evidence="2" type="ORF">CBOVIS_LOCUS10703</name>
</gene>
<keyword evidence="1" id="KW-1133">Transmembrane helix</keyword>
<feature type="transmembrane region" description="Helical" evidence="1">
    <location>
        <begin position="24"/>
        <end position="47"/>
    </location>
</feature>
<keyword evidence="3" id="KW-1185">Reference proteome</keyword>
<keyword evidence="1" id="KW-0472">Membrane</keyword>
<dbReference type="EMBL" id="CADEPM010000007">
    <property type="protein sequence ID" value="CAB3408989.1"/>
    <property type="molecule type" value="Genomic_DNA"/>
</dbReference>
<dbReference type="Proteomes" id="UP000494206">
    <property type="component" value="Unassembled WGS sequence"/>
</dbReference>
<protein>
    <submittedName>
        <fullName evidence="2">Uncharacterized protein</fullName>
    </submittedName>
</protein>
<dbReference type="AlphaFoldDB" id="A0A8S1FBH6"/>